<evidence type="ECO:0000313" key="2">
    <source>
        <dbReference type="EMBL" id="CAG8566707.1"/>
    </source>
</evidence>
<accession>A0A9N9BI83</accession>
<protein>
    <submittedName>
        <fullName evidence="2">19181_t:CDS:1</fullName>
    </submittedName>
</protein>
<reference evidence="2" key="1">
    <citation type="submission" date="2021-06" db="EMBL/GenBank/DDBJ databases">
        <authorList>
            <person name="Kallberg Y."/>
            <person name="Tangrot J."/>
            <person name="Rosling A."/>
        </authorList>
    </citation>
    <scope>NUCLEOTIDE SEQUENCE</scope>
    <source>
        <strain evidence="2">IN212</strain>
    </source>
</reference>
<dbReference type="EMBL" id="CAJVPZ010005857">
    <property type="protein sequence ID" value="CAG8566707.1"/>
    <property type="molecule type" value="Genomic_DNA"/>
</dbReference>
<sequence length="646" mass="70344">MIALVILWQYAATLADLYLHATAIGNSQQMPGPTIPSASSLEIANNCSEISYSNNCASQNQNPRKVLTVYQNTSDTLQIRSNDDGIYLLQSPPSEKVYSYSGSGVFLRSSCVPISSICNLKARYGSNTNYSCPGTLWFASGNTVTKNFDINVTSAINNQGKYIASNPIHAIITARYSKADSDYDSEFVTEVHGDLSILLHCQLLASKINYVITLGSLKVSSQENLTNSQLFTLGAASMNYNMAFRSMIDVQVIANKGNSTLFANSFAQQWARATIAAFSPIVQENSAGGGYSYTIEVNKDQTIVPLSAVAIYAIIVILPLQLMQASMSHSLVCTLKSCFNSGQTRKLAIAIAFVFAWQYLATIADLYLHTTAIGNSQKLPGTTVSSTRSLDIATNCSDTSRLDNCVARKRGMKNGYKALEVYYNTSDSLKVWHTNDGVYLLQSPPAEQVYSYSGTAVFLQPSCKPISSVCNLRSISFNVTSYNCPKTLWSASSDLFNNDTVGIDIGINVTNTNLVLQQNYVASNPIEAIAFVRYVKDYSTNYDSEFVRELNGNVTILLHCQLLSSVVDYVVTLGSLKASPQRNLTNSQLFNLGNSTLFADTFAQQWAHATISAFSVMVQGNGTASGYSYTLEEDKNQSIVPLSATL</sequence>
<comment type="caution">
    <text evidence="2">The sequence shown here is derived from an EMBL/GenBank/DDBJ whole genome shotgun (WGS) entry which is preliminary data.</text>
</comment>
<keyword evidence="1" id="KW-0732">Signal</keyword>
<gene>
    <name evidence="2" type="ORF">RFULGI_LOCUS5289</name>
</gene>
<dbReference type="OrthoDB" id="2396651at2759"/>
<proteinExistence type="predicted"/>
<dbReference type="AlphaFoldDB" id="A0A9N9BI83"/>
<dbReference type="Proteomes" id="UP000789396">
    <property type="component" value="Unassembled WGS sequence"/>
</dbReference>
<name>A0A9N9BI83_9GLOM</name>
<feature type="signal peptide" evidence="1">
    <location>
        <begin position="1"/>
        <end position="15"/>
    </location>
</feature>
<feature type="chain" id="PRO_5040481805" evidence="1">
    <location>
        <begin position="16"/>
        <end position="646"/>
    </location>
</feature>
<evidence type="ECO:0000256" key="1">
    <source>
        <dbReference type="SAM" id="SignalP"/>
    </source>
</evidence>
<keyword evidence="3" id="KW-1185">Reference proteome</keyword>
<feature type="non-terminal residue" evidence="2">
    <location>
        <position position="646"/>
    </location>
</feature>
<evidence type="ECO:0000313" key="3">
    <source>
        <dbReference type="Proteomes" id="UP000789396"/>
    </source>
</evidence>
<organism evidence="2 3">
    <name type="scientific">Racocetra fulgida</name>
    <dbReference type="NCBI Taxonomy" id="60492"/>
    <lineage>
        <taxon>Eukaryota</taxon>
        <taxon>Fungi</taxon>
        <taxon>Fungi incertae sedis</taxon>
        <taxon>Mucoromycota</taxon>
        <taxon>Glomeromycotina</taxon>
        <taxon>Glomeromycetes</taxon>
        <taxon>Diversisporales</taxon>
        <taxon>Gigasporaceae</taxon>
        <taxon>Racocetra</taxon>
    </lineage>
</organism>